<feature type="region of interest" description="Disordered" evidence="1">
    <location>
        <begin position="1"/>
        <end position="39"/>
    </location>
</feature>
<evidence type="ECO:0000256" key="1">
    <source>
        <dbReference type="SAM" id="MobiDB-lite"/>
    </source>
</evidence>
<gene>
    <name evidence="2" type="ORF">S03H2_12320</name>
</gene>
<dbReference type="EMBL" id="BARU01006273">
    <property type="protein sequence ID" value="GAH46476.1"/>
    <property type="molecule type" value="Genomic_DNA"/>
</dbReference>
<name>X1FLE6_9ZZZZ</name>
<sequence length="39" mass="4259">DKTDKLADRFEPICGTTVESRPKRGGQKTPAKQGKSAKK</sequence>
<dbReference type="AlphaFoldDB" id="X1FLE6"/>
<organism evidence="2">
    <name type="scientific">marine sediment metagenome</name>
    <dbReference type="NCBI Taxonomy" id="412755"/>
    <lineage>
        <taxon>unclassified sequences</taxon>
        <taxon>metagenomes</taxon>
        <taxon>ecological metagenomes</taxon>
    </lineage>
</organism>
<proteinExistence type="predicted"/>
<protein>
    <submittedName>
        <fullName evidence="2">Uncharacterized protein</fullName>
    </submittedName>
</protein>
<feature type="non-terminal residue" evidence="2">
    <location>
        <position position="1"/>
    </location>
</feature>
<reference evidence="2" key="1">
    <citation type="journal article" date="2014" name="Front. Microbiol.">
        <title>High frequency of phylogenetically diverse reductive dehalogenase-homologous genes in deep subseafloor sedimentary metagenomes.</title>
        <authorList>
            <person name="Kawai M."/>
            <person name="Futagami T."/>
            <person name="Toyoda A."/>
            <person name="Takaki Y."/>
            <person name="Nishi S."/>
            <person name="Hori S."/>
            <person name="Arai W."/>
            <person name="Tsubouchi T."/>
            <person name="Morono Y."/>
            <person name="Uchiyama I."/>
            <person name="Ito T."/>
            <person name="Fujiyama A."/>
            <person name="Inagaki F."/>
            <person name="Takami H."/>
        </authorList>
    </citation>
    <scope>NUCLEOTIDE SEQUENCE</scope>
    <source>
        <strain evidence="2">Expedition CK06-06</strain>
    </source>
</reference>
<feature type="compositionally biased region" description="Basic and acidic residues" evidence="1">
    <location>
        <begin position="1"/>
        <end position="11"/>
    </location>
</feature>
<comment type="caution">
    <text evidence="2">The sequence shown here is derived from an EMBL/GenBank/DDBJ whole genome shotgun (WGS) entry which is preliminary data.</text>
</comment>
<evidence type="ECO:0000313" key="2">
    <source>
        <dbReference type="EMBL" id="GAH46476.1"/>
    </source>
</evidence>
<accession>X1FLE6</accession>